<dbReference type="eggNOG" id="COG3266">
    <property type="taxonomic scope" value="Bacteria"/>
</dbReference>
<dbReference type="EMBL" id="GG657758">
    <property type="protein sequence ID" value="EFL38121.1"/>
    <property type="molecule type" value="Genomic_DNA"/>
</dbReference>
<dbReference type="STRING" id="467200.SSRG_00925"/>
<gene>
    <name evidence="3" type="ORF">SSRG_00925</name>
</gene>
<name>D9XNG8_9ACTN</name>
<dbReference type="HOGENOM" id="CLU_707717_0_0_11"/>
<feature type="region of interest" description="Disordered" evidence="1">
    <location>
        <begin position="1"/>
        <end position="83"/>
    </location>
</feature>
<evidence type="ECO:0000256" key="1">
    <source>
        <dbReference type="SAM" id="MobiDB-lite"/>
    </source>
</evidence>
<evidence type="ECO:0000313" key="3">
    <source>
        <dbReference type="EMBL" id="EFL38121.1"/>
    </source>
</evidence>
<organism evidence="3 4">
    <name type="scientific">Streptomyces griseoflavus Tu4000</name>
    <dbReference type="NCBI Taxonomy" id="467200"/>
    <lineage>
        <taxon>Bacteria</taxon>
        <taxon>Bacillati</taxon>
        <taxon>Actinomycetota</taxon>
        <taxon>Actinomycetes</taxon>
        <taxon>Kitasatosporales</taxon>
        <taxon>Streptomycetaceae</taxon>
        <taxon>Streptomyces</taxon>
    </lineage>
</organism>
<dbReference type="Pfam" id="PF13699">
    <property type="entry name" value="eCIS_core"/>
    <property type="match status" value="1"/>
</dbReference>
<dbReference type="AlphaFoldDB" id="D9XNG8"/>
<keyword evidence="4" id="KW-1185">Reference proteome</keyword>
<evidence type="ECO:0000259" key="2">
    <source>
        <dbReference type="Pfam" id="PF13699"/>
    </source>
</evidence>
<feature type="domain" description="eCIS core" evidence="2">
    <location>
        <begin position="98"/>
        <end position="169"/>
    </location>
</feature>
<proteinExistence type="predicted"/>
<protein>
    <recommendedName>
        <fullName evidence="2">eCIS core domain-containing protein</fullName>
    </recommendedName>
</protein>
<dbReference type="Proteomes" id="UP000002968">
    <property type="component" value="Unassembled WGS sequence"/>
</dbReference>
<reference evidence="3" key="1">
    <citation type="submission" date="2009-02" db="EMBL/GenBank/DDBJ databases">
        <title>Annotation of Streptomyces griseoflavus strain Tu4000.</title>
        <authorList>
            <consortium name="The Broad Institute Genome Sequencing Platform"/>
            <consortium name="Broad Institute Microbial Sequencing Center"/>
            <person name="Fischbach M."/>
            <person name="Godfrey P."/>
            <person name="Ward D."/>
            <person name="Young S."/>
            <person name="Zeng Q."/>
            <person name="Koehrsen M."/>
            <person name="Alvarado L."/>
            <person name="Berlin A.M."/>
            <person name="Bochicchio J."/>
            <person name="Borenstein D."/>
            <person name="Chapman S.B."/>
            <person name="Chen Z."/>
            <person name="Engels R."/>
            <person name="Freedman E."/>
            <person name="Gellesch M."/>
            <person name="Goldberg J."/>
            <person name="Griggs A."/>
            <person name="Gujja S."/>
            <person name="Heilman E.R."/>
            <person name="Heiman D.I."/>
            <person name="Hepburn T.A."/>
            <person name="Howarth C."/>
            <person name="Jen D."/>
            <person name="Larson L."/>
            <person name="Lewis B."/>
            <person name="Mehta T."/>
            <person name="Park D."/>
            <person name="Pearson M."/>
            <person name="Richards J."/>
            <person name="Roberts A."/>
            <person name="Saif S."/>
            <person name="Shea T.D."/>
            <person name="Shenoy N."/>
            <person name="Sisk P."/>
            <person name="Stolte C."/>
            <person name="Sykes S.N."/>
            <person name="Thomson T."/>
            <person name="Walk T."/>
            <person name="White J."/>
            <person name="Yandava C."/>
            <person name="Straight P."/>
            <person name="Clardy J."/>
            <person name="Hung D."/>
            <person name="Kolter R."/>
            <person name="Mekalanos J."/>
            <person name="Walker S."/>
            <person name="Walsh C.T."/>
            <person name="Wieland-Brown L.C."/>
            <person name="Haas B."/>
            <person name="Nusbaum C."/>
            <person name="Birren B."/>
        </authorList>
    </citation>
    <scope>NUCLEOTIDE SEQUENCE [LARGE SCALE GENOMIC DNA]</scope>
    <source>
        <strain evidence="3">Tu4000</strain>
    </source>
</reference>
<dbReference type="InterPro" id="IPR025295">
    <property type="entry name" value="eCIS_core_dom"/>
</dbReference>
<evidence type="ECO:0000313" key="4">
    <source>
        <dbReference type="Proteomes" id="UP000002968"/>
    </source>
</evidence>
<accession>D9XNG8</accession>
<sequence>MKINRGRHMHATDKDKNTAKAAPGGVPRRRPGTQDGRPPLHALQRSAGNAAVVQFLRRSGGTQGQSPHRHGAGCGHQAAQSPIQRAAVHDVLREGGRPLDDATRSDMEARLDADFSDVRIHTGGAAQASAAELGARAYTSGNHVVIGAGGADKHTLAHELTHVIQQRSGPVAGTDRGDGLRVSDPSDRFEREAEANAVRALSGSVPVSRAVQRADAPPTRVDGAPQVQRMEMIKKQVSAAVSIFGLRRDEVAPGTPRQKAAQYIRDTLKGQGLEGKDTVGSSVADAIDGIRAVAGEHGARDIHTVFMRPEMAELYAIPNSDPRAKEAHERIAELELAYWRAQHEAKPTRGTQIAIGVDVKTRAGLQRTVGGTTSYMRQFQEAFRKDMGDQ</sequence>